<gene>
    <name evidence="2" type="ORF">BCV72DRAFT_310524</name>
</gene>
<keyword evidence="1" id="KW-0732">Signal</keyword>
<organism evidence="2">
    <name type="scientific">Rhizopus microsporus var. microsporus</name>
    <dbReference type="NCBI Taxonomy" id="86635"/>
    <lineage>
        <taxon>Eukaryota</taxon>
        <taxon>Fungi</taxon>
        <taxon>Fungi incertae sedis</taxon>
        <taxon>Mucoromycota</taxon>
        <taxon>Mucoromycotina</taxon>
        <taxon>Mucoromycetes</taxon>
        <taxon>Mucorales</taxon>
        <taxon>Mucorineae</taxon>
        <taxon>Rhizopodaceae</taxon>
        <taxon>Rhizopus</taxon>
    </lineage>
</organism>
<name>A0A1X0QMC6_RHIZD</name>
<evidence type="ECO:0000313" key="2">
    <source>
        <dbReference type="EMBL" id="ORE00906.1"/>
    </source>
</evidence>
<dbReference type="Proteomes" id="UP000242414">
    <property type="component" value="Unassembled WGS sequence"/>
</dbReference>
<dbReference type="VEuPathDB" id="FungiDB:BCV72DRAFT_310524"/>
<accession>A0A1X0QMC6</accession>
<evidence type="ECO:0000256" key="1">
    <source>
        <dbReference type="SAM" id="SignalP"/>
    </source>
</evidence>
<proteinExistence type="predicted"/>
<feature type="signal peptide" evidence="1">
    <location>
        <begin position="1"/>
        <end position="22"/>
    </location>
</feature>
<dbReference type="EMBL" id="KV922227">
    <property type="protein sequence ID" value="ORE00906.1"/>
    <property type="molecule type" value="Genomic_DNA"/>
</dbReference>
<feature type="chain" id="PRO_5012665028" evidence="1">
    <location>
        <begin position="23"/>
        <end position="87"/>
    </location>
</feature>
<dbReference type="AlphaFoldDB" id="A0A1X0QMC6"/>
<protein>
    <submittedName>
        <fullName evidence="2">Uncharacterized protein</fullName>
    </submittedName>
</protein>
<sequence>MKLSTITLALLTAASQLTIGSAQETFDLAANFREPKNVLFACNIGGASHIIWVLEILEELAARGHHTIFYTRIKQSLSKIILPLNLP</sequence>
<reference evidence="2" key="1">
    <citation type="journal article" date="2016" name="Proc. Natl. Acad. Sci. U.S.A.">
        <title>Lipid metabolic changes in an early divergent fungus govern the establishment of a mutualistic symbiosis with endobacteria.</title>
        <authorList>
            <person name="Lastovetsky O.A."/>
            <person name="Gaspar M.L."/>
            <person name="Mondo S.J."/>
            <person name="LaButti K.M."/>
            <person name="Sandor L."/>
            <person name="Grigoriev I.V."/>
            <person name="Henry S.A."/>
            <person name="Pawlowska T.E."/>
        </authorList>
    </citation>
    <scope>NUCLEOTIDE SEQUENCE [LARGE SCALE GENOMIC DNA]</scope>
    <source>
        <strain evidence="2">ATCC 52814</strain>
    </source>
</reference>